<name>A0A0F9TCV9_9ZZZZ</name>
<comment type="caution">
    <text evidence="1">The sequence shown here is derived from an EMBL/GenBank/DDBJ whole genome shotgun (WGS) entry which is preliminary data.</text>
</comment>
<accession>A0A0F9TCV9</accession>
<organism evidence="1">
    <name type="scientific">marine sediment metagenome</name>
    <dbReference type="NCBI Taxonomy" id="412755"/>
    <lineage>
        <taxon>unclassified sequences</taxon>
        <taxon>metagenomes</taxon>
        <taxon>ecological metagenomes</taxon>
    </lineage>
</organism>
<dbReference type="EMBL" id="LAZR01000285">
    <property type="protein sequence ID" value="KKN77059.1"/>
    <property type="molecule type" value="Genomic_DNA"/>
</dbReference>
<proteinExistence type="predicted"/>
<evidence type="ECO:0000313" key="1">
    <source>
        <dbReference type="EMBL" id="KKN77059.1"/>
    </source>
</evidence>
<dbReference type="AlphaFoldDB" id="A0A0F9TCV9"/>
<reference evidence="1" key="1">
    <citation type="journal article" date="2015" name="Nature">
        <title>Complex archaea that bridge the gap between prokaryotes and eukaryotes.</title>
        <authorList>
            <person name="Spang A."/>
            <person name="Saw J.H."/>
            <person name="Jorgensen S.L."/>
            <person name="Zaremba-Niedzwiedzka K."/>
            <person name="Martijn J."/>
            <person name="Lind A.E."/>
            <person name="van Eijk R."/>
            <person name="Schleper C."/>
            <person name="Guy L."/>
            <person name="Ettema T.J."/>
        </authorList>
    </citation>
    <scope>NUCLEOTIDE SEQUENCE</scope>
</reference>
<sequence>MASHKSPSSKRWLDQRDTREILATRRAKAKYKAEGLSCKTFDEPSGHGYESAGHYHWRSDHKNLAKPVLRTRRVKVVEPAVWSNG</sequence>
<protein>
    <submittedName>
        <fullName evidence="1">Uncharacterized protein</fullName>
    </submittedName>
</protein>
<gene>
    <name evidence="1" type="ORF">LCGC14_0363980</name>
</gene>